<feature type="region of interest" description="Disordered" evidence="2">
    <location>
        <begin position="382"/>
        <end position="493"/>
    </location>
</feature>
<reference evidence="6" key="1">
    <citation type="submission" date="2014-01" db="EMBL/GenBank/DDBJ databases">
        <title>The Genome Sequence of Anopheles farauti FAR1 (V2).</title>
        <authorList>
            <consortium name="The Broad Institute Genomics Platform"/>
            <person name="Neafsey D.E."/>
            <person name="Besansky N."/>
            <person name="Howell P."/>
            <person name="Walton C."/>
            <person name="Young S.K."/>
            <person name="Zeng Q."/>
            <person name="Gargeya S."/>
            <person name="Fitzgerald M."/>
            <person name="Haas B."/>
            <person name="Abouelleil A."/>
            <person name="Allen A.W."/>
            <person name="Alvarado L."/>
            <person name="Arachchi H.M."/>
            <person name="Berlin A.M."/>
            <person name="Chapman S.B."/>
            <person name="Gainer-Dewar J."/>
            <person name="Goldberg J."/>
            <person name="Griggs A."/>
            <person name="Gujja S."/>
            <person name="Hansen M."/>
            <person name="Howarth C."/>
            <person name="Imamovic A."/>
            <person name="Ireland A."/>
            <person name="Larimer J."/>
            <person name="McCowan C."/>
            <person name="Murphy C."/>
            <person name="Pearson M."/>
            <person name="Poon T.W."/>
            <person name="Priest M."/>
            <person name="Roberts A."/>
            <person name="Saif S."/>
            <person name="Shea T."/>
            <person name="Sisk P."/>
            <person name="Sykes S."/>
            <person name="Wortman J."/>
            <person name="Nusbaum C."/>
            <person name="Birren B."/>
        </authorList>
    </citation>
    <scope>NUCLEOTIDE SEQUENCE [LARGE SCALE GENOMIC DNA]</scope>
    <source>
        <strain evidence="6">FAR1</strain>
    </source>
</reference>
<dbReference type="InterPro" id="IPR050314">
    <property type="entry name" value="Glycosyl_Hydrlase_18"/>
</dbReference>
<dbReference type="Gene3D" id="3.10.50.10">
    <property type="match status" value="1"/>
</dbReference>
<dbReference type="InterPro" id="IPR011583">
    <property type="entry name" value="Chitinase_II/V-like_cat"/>
</dbReference>
<dbReference type="AlphaFoldDB" id="A0A182QY16"/>
<accession>A0A182QY16</accession>
<dbReference type="GO" id="GO:0008061">
    <property type="term" value="F:chitin binding"/>
    <property type="evidence" value="ECO:0007669"/>
    <property type="project" value="InterPro"/>
</dbReference>
<dbReference type="Gene3D" id="3.20.20.80">
    <property type="entry name" value="Glycosidases"/>
    <property type="match status" value="1"/>
</dbReference>
<dbReference type="Pfam" id="PF00704">
    <property type="entry name" value="Glyco_hydro_18"/>
    <property type="match status" value="1"/>
</dbReference>
<organism evidence="5 6">
    <name type="scientific">Anopheles farauti</name>
    <dbReference type="NCBI Taxonomy" id="69004"/>
    <lineage>
        <taxon>Eukaryota</taxon>
        <taxon>Metazoa</taxon>
        <taxon>Ecdysozoa</taxon>
        <taxon>Arthropoda</taxon>
        <taxon>Hexapoda</taxon>
        <taxon>Insecta</taxon>
        <taxon>Pterygota</taxon>
        <taxon>Neoptera</taxon>
        <taxon>Endopterygota</taxon>
        <taxon>Diptera</taxon>
        <taxon>Nematocera</taxon>
        <taxon>Culicoidea</taxon>
        <taxon>Culicidae</taxon>
        <taxon>Anophelinae</taxon>
        <taxon>Anopheles</taxon>
    </lineage>
</organism>
<proteinExistence type="predicted"/>
<keyword evidence="6" id="KW-1185">Reference proteome</keyword>
<dbReference type="GO" id="GO:0005975">
    <property type="term" value="P:carbohydrate metabolic process"/>
    <property type="evidence" value="ECO:0007669"/>
    <property type="project" value="InterPro"/>
</dbReference>
<dbReference type="GO" id="GO:0005576">
    <property type="term" value="C:extracellular region"/>
    <property type="evidence" value="ECO:0007669"/>
    <property type="project" value="TreeGrafter"/>
</dbReference>
<dbReference type="STRING" id="69004.A0A182QY16"/>
<feature type="compositionally biased region" description="Low complexity" evidence="2">
    <location>
        <begin position="553"/>
        <end position="606"/>
    </location>
</feature>
<dbReference type="Proteomes" id="UP000075886">
    <property type="component" value="Unassembled WGS sequence"/>
</dbReference>
<feature type="chain" id="PRO_5008133621" description="GH18 domain-containing protein" evidence="3">
    <location>
        <begin position="26"/>
        <end position="664"/>
    </location>
</feature>
<dbReference type="InterPro" id="IPR029070">
    <property type="entry name" value="Chitinase_insertion_sf"/>
</dbReference>
<dbReference type="PROSITE" id="PS51910">
    <property type="entry name" value="GH18_2"/>
    <property type="match status" value="1"/>
</dbReference>
<dbReference type="PANTHER" id="PTHR11177">
    <property type="entry name" value="CHITINASE"/>
    <property type="match status" value="1"/>
</dbReference>
<dbReference type="VEuPathDB" id="VectorBase:AFAF019151"/>
<dbReference type="PANTHER" id="PTHR11177:SF317">
    <property type="entry name" value="CHITINASE 12-RELATED"/>
    <property type="match status" value="1"/>
</dbReference>
<dbReference type="SUPFAM" id="SSF51445">
    <property type="entry name" value="(Trans)glycosidases"/>
    <property type="match status" value="1"/>
</dbReference>
<sequence length="664" mass="69359">MDRNRLPCLLLLVSFICAFAPEAAAQRSRVCLAQSSDYSSSTALGFCSHAVYIALNPTSRGFVGTLNPANDSDDLLGGIRKFVSRKQAYPWVEMYMGVLGSVQAGNILWLGSTTTRRTFIDLLISKVQLYTEMSGVYLDFVGLTNNLANGYSRFVSELNTALVAVNLRLITALPWDATAFADIYFNPTLPTLPFNVIKTHEDMYGSVTNTHPLNPVFSLASPFNLETRTIYNNVFRWVLKGFLPNNIVISLPMYSLKFTTSGATTFNGAAGSAALDTYCNALLFGASNTLGTPQAGEGFAYSANTFYTYNTAASLVDKLNFATSTNMGGVALFSLDQAGSANAEMLRQVTSVLAPTPAAGVTYPPALPPTCGVPITFPAPPTTTTVATTTTTTTTPTTTTTTTTPTTTTTTTTPTTTTTTTTPTTTTTTTPTTTTTTTPTTTTTTTTPTTTTTTTPTTTTTTTTPTTTTTTTPTTTTTTTPTTTSTTTTGPTTTTVSVSTTLAASADSCGLTINGEYGNLVQEYCLQLKAIAAYNNQGASCGVVATEFDPSLTTPTVASTTTTTTPTTTTTTTTPTTTTTTTTPTTTTTTTPTTTTTTTATTTTTTAPTTTTTTAITTTTIAPSPDTCNLPVSAEYKNLVAEYCAQLKAVAEFITTGASCGVVA</sequence>
<feature type="domain" description="GH18" evidence="4">
    <location>
        <begin position="13"/>
        <end position="356"/>
    </location>
</feature>
<evidence type="ECO:0000313" key="6">
    <source>
        <dbReference type="Proteomes" id="UP000075886"/>
    </source>
</evidence>
<evidence type="ECO:0000259" key="4">
    <source>
        <dbReference type="PROSITE" id="PS51910"/>
    </source>
</evidence>
<evidence type="ECO:0000256" key="1">
    <source>
        <dbReference type="ARBA" id="ARBA00022729"/>
    </source>
</evidence>
<dbReference type="SMART" id="SM00636">
    <property type="entry name" value="Glyco_18"/>
    <property type="match status" value="1"/>
</dbReference>
<feature type="region of interest" description="Disordered" evidence="2">
    <location>
        <begin position="552"/>
        <end position="606"/>
    </location>
</feature>
<evidence type="ECO:0000256" key="3">
    <source>
        <dbReference type="SAM" id="SignalP"/>
    </source>
</evidence>
<dbReference type="InterPro" id="IPR001223">
    <property type="entry name" value="Glyco_hydro18_cat"/>
</dbReference>
<protein>
    <recommendedName>
        <fullName evidence="4">GH18 domain-containing protein</fullName>
    </recommendedName>
</protein>
<dbReference type="InterPro" id="IPR017853">
    <property type="entry name" value="GH"/>
</dbReference>
<evidence type="ECO:0000256" key="2">
    <source>
        <dbReference type="SAM" id="MobiDB-lite"/>
    </source>
</evidence>
<evidence type="ECO:0000313" key="5">
    <source>
        <dbReference type="EnsemblMetazoa" id="AFAF019151-PA"/>
    </source>
</evidence>
<dbReference type="EnsemblMetazoa" id="AFAF019151-RA">
    <property type="protein sequence ID" value="AFAF019151-PA"/>
    <property type="gene ID" value="AFAF019151"/>
</dbReference>
<keyword evidence="1 3" id="KW-0732">Signal</keyword>
<dbReference type="EMBL" id="AXCN02001372">
    <property type="status" value="NOT_ANNOTATED_CDS"/>
    <property type="molecule type" value="Genomic_DNA"/>
</dbReference>
<reference evidence="5" key="2">
    <citation type="submission" date="2020-05" db="UniProtKB">
        <authorList>
            <consortium name="EnsemblMetazoa"/>
        </authorList>
    </citation>
    <scope>IDENTIFICATION</scope>
    <source>
        <strain evidence="5">FAR1</strain>
    </source>
</reference>
<dbReference type="GO" id="GO:0006032">
    <property type="term" value="P:chitin catabolic process"/>
    <property type="evidence" value="ECO:0007669"/>
    <property type="project" value="TreeGrafter"/>
</dbReference>
<dbReference type="GO" id="GO:0004568">
    <property type="term" value="F:chitinase activity"/>
    <property type="evidence" value="ECO:0007669"/>
    <property type="project" value="TreeGrafter"/>
</dbReference>
<feature type="signal peptide" evidence="3">
    <location>
        <begin position="1"/>
        <end position="25"/>
    </location>
</feature>
<name>A0A182QY16_9DIPT</name>